<evidence type="ECO:0000256" key="3">
    <source>
        <dbReference type="ARBA" id="ARBA00022737"/>
    </source>
</evidence>
<dbReference type="FunFam" id="1.25.40.10:FF:000224">
    <property type="entry name" value="DnaJ and TPR domain protein"/>
    <property type="match status" value="1"/>
</dbReference>
<dbReference type="FunFam" id="1.10.287.110:FF:000083">
    <property type="entry name" value="DnaJ and TPR domain protein"/>
    <property type="match status" value="1"/>
</dbReference>
<evidence type="ECO:0000256" key="1">
    <source>
        <dbReference type="ARBA" id="ARBA00004319"/>
    </source>
</evidence>
<keyword evidence="5" id="KW-0256">Endoplasmic reticulum</keyword>
<dbReference type="Pfam" id="PF13432">
    <property type="entry name" value="TPR_16"/>
    <property type="match status" value="1"/>
</dbReference>
<dbReference type="PROSITE" id="PS50076">
    <property type="entry name" value="DNAJ_2"/>
    <property type="match status" value="1"/>
</dbReference>
<feature type="coiled-coil region" evidence="7">
    <location>
        <begin position="359"/>
        <end position="407"/>
    </location>
</feature>
<accession>A0A4P7NFF3</accession>
<evidence type="ECO:0000256" key="5">
    <source>
        <dbReference type="ARBA" id="ARBA00022824"/>
    </source>
</evidence>
<dbReference type="PRINTS" id="PR00625">
    <property type="entry name" value="JDOMAIN"/>
</dbReference>
<keyword evidence="4" id="KW-0802">TPR repeat</keyword>
<dbReference type="SMART" id="SM00028">
    <property type="entry name" value="TPR"/>
    <property type="match status" value="5"/>
</dbReference>
<dbReference type="SMART" id="SM00271">
    <property type="entry name" value="DnaJ"/>
    <property type="match status" value="1"/>
</dbReference>
<dbReference type="GO" id="GO:0005788">
    <property type="term" value="C:endoplasmic reticulum lumen"/>
    <property type="evidence" value="ECO:0007669"/>
    <property type="project" value="UniProtKB-SubCell"/>
</dbReference>
<feature type="compositionally biased region" description="Low complexity" evidence="8">
    <location>
        <begin position="491"/>
        <end position="501"/>
    </location>
</feature>
<evidence type="ECO:0000259" key="10">
    <source>
        <dbReference type="PROSITE" id="PS50076"/>
    </source>
</evidence>
<dbReference type="Pfam" id="PF00226">
    <property type="entry name" value="DnaJ"/>
    <property type="match status" value="1"/>
</dbReference>
<feature type="signal peptide" evidence="9">
    <location>
        <begin position="1"/>
        <end position="24"/>
    </location>
</feature>
<name>A0A4P7NFF3_PYROR</name>
<dbReference type="Proteomes" id="UP000294847">
    <property type="component" value="Chromosome 4"/>
</dbReference>
<keyword evidence="3" id="KW-0677">Repeat</keyword>
<sequence>MVRLSTVALATAGVLSPSTWLAAAITTDEIPSDLPVSQLLTTAQTHLARGETNDALVYYDAAIARDPKDYMTHFKRATTYLSAGRLSHATEGYNKVLELRPGFEGAHLQLAKIKQRSADWDGALKDYKAAGKTAGQSREVDELLEAMGAAELAEAAAKEKNWDDCVQNAGVAILVANRHLALRELRASCRFNKGEVEEGVSDLHHIANLRPGDVTPWVKMSAIAFYALGDTKDGLTHIRKCLHSDPENKVCKKLLKQEKAINKVLEKVDKAFSKKQPMTGTKMLIQNKEDPGLINDIKEEVETLRKDGIIPSKAPNALLTRVVELACQGYYDMNSKKAQEYCEEAIKLNEDSVYGLLYKAKTQEEAEDYEAAIRTLEKASELAPERRDLIQELLQKARIELKRSKTKDYYKVLGVARDADERQIKSAYRKLSKLHHPDKAHKSGLTKEESEKKMASINEAYEVLSNPELRARFDRGDDPNSQEQQGNPFHGNPFGQQFMFQQGGGAGGQQQFKFQFGSGGGFPGGFPFG</sequence>
<feature type="domain" description="J" evidence="10">
    <location>
        <begin position="408"/>
        <end position="477"/>
    </location>
</feature>
<gene>
    <name evidence="11" type="ORF">PoMZ_07505</name>
</gene>
<proteinExistence type="predicted"/>
<dbReference type="Gene3D" id="1.10.287.110">
    <property type="entry name" value="DnaJ domain"/>
    <property type="match status" value="1"/>
</dbReference>
<dbReference type="GO" id="GO:0034975">
    <property type="term" value="P:protein folding in endoplasmic reticulum"/>
    <property type="evidence" value="ECO:0007669"/>
    <property type="project" value="TreeGrafter"/>
</dbReference>
<protein>
    <recommendedName>
        <fullName evidence="6">Tetratricopeptide repeat and J domain-containing co-chaperone DNJ1</fullName>
    </recommendedName>
</protein>
<dbReference type="GO" id="GO:0051787">
    <property type="term" value="F:misfolded protein binding"/>
    <property type="evidence" value="ECO:0007669"/>
    <property type="project" value="TreeGrafter"/>
</dbReference>
<keyword evidence="7" id="KW-0175">Coiled coil</keyword>
<dbReference type="PANTHER" id="PTHR44140:SF2">
    <property type="entry name" value="LD25575P"/>
    <property type="match status" value="1"/>
</dbReference>
<dbReference type="OMA" id="PFAHFQH"/>
<dbReference type="GO" id="GO:0051087">
    <property type="term" value="F:protein-folding chaperone binding"/>
    <property type="evidence" value="ECO:0007669"/>
    <property type="project" value="TreeGrafter"/>
</dbReference>
<feature type="compositionally biased region" description="Gly residues" evidence="8">
    <location>
        <begin position="517"/>
        <end position="529"/>
    </location>
</feature>
<dbReference type="EMBL" id="CP034207">
    <property type="protein sequence ID" value="QBZ60563.1"/>
    <property type="molecule type" value="Genomic_DNA"/>
</dbReference>
<dbReference type="VEuPathDB" id="FungiDB:M_BR32_EuGene_00034161"/>
<feature type="chain" id="PRO_5043523344" description="Tetratricopeptide repeat and J domain-containing co-chaperone DNJ1" evidence="9">
    <location>
        <begin position="25"/>
        <end position="529"/>
    </location>
</feature>
<dbReference type="InterPro" id="IPR036869">
    <property type="entry name" value="J_dom_sf"/>
</dbReference>
<dbReference type="AlphaFoldDB" id="A0A4P7NFF3"/>
<dbReference type="SUPFAM" id="SSF48452">
    <property type="entry name" value="TPR-like"/>
    <property type="match status" value="2"/>
</dbReference>
<evidence type="ECO:0000256" key="6">
    <source>
        <dbReference type="ARBA" id="ARBA00073740"/>
    </source>
</evidence>
<dbReference type="PANTHER" id="PTHR44140">
    <property type="entry name" value="LD25575P"/>
    <property type="match status" value="1"/>
</dbReference>
<keyword evidence="2 9" id="KW-0732">Signal</keyword>
<dbReference type="Gene3D" id="1.25.40.10">
    <property type="entry name" value="Tetratricopeptide repeat domain"/>
    <property type="match status" value="1"/>
</dbReference>
<feature type="region of interest" description="Disordered" evidence="8">
    <location>
        <begin position="433"/>
        <end position="452"/>
    </location>
</feature>
<evidence type="ECO:0000256" key="4">
    <source>
        <dbReference type="ARBA" id="ARBA00022803"/>
    </source>
</evidence>
<feature type="region of interest" description="Disordered" evidence="8">
    <location>
        <begin position="471"/>
        <end position="529"/>
    </location>
</feature>
<feature type="compositionally biased region" description="Basic and acidic residues" evidence="8">
    <location>
        <begin position="435"/>
        <end position="452"/>
    </location>
</feature>
<dbReference type="InterPro" id="IPR051727">
    <property type="entry name" value="DnaJ_C3_Co-chaperones"/>
</dbReference>
<evidence type="ECO:0000313" key="11">
    <source>
        <dbReference type="EMBL" id="QBZ60563.1"/>
    </source>
</evidence>
<organism evidence="11 12">
    <name type="scientific">Pyricularia oryzae</name>
    <name type="common">Rice blast fungus</name>
    <name type="synonym">Magnaporthe oryzae</name>
    <dbReference type="NCBI Taxonomy" id="318829"/>
    <lineage>
        <taxon>Eukaryota</taxon>
        <taxon>Fungi</taxon>
        <taxon>Dikarya</taxon>
        <taxon>Ascomycota</taxon>
        <taxon>Pezizomycotina</taxon>
        <taxon>Sordariomycetes</taxon>
        <taxon>Sordariomycetidae</taxon>
        <taxon>Magnaporthales</taxon>
        <taxon>Pyriculariaceae</taxon>
        <taxon>Pyricularia</taxon>
    </lineage>
</organism>
<dbReference type="InterPro" id="IPR011990">
    <property type="entry name" value="TPR-like_helical_dom_sf"/>
</dbReference>
<evidence type="ECO:0000313" key="12">
    <source>
        <dbReference type="Proteomes" id="UP000294847"/>
    </source>
</evidence>
<evidence type="ECO:0000256" key="7">
    <source>
        <dbReference type="SAM" id="Coils"/>
    </source>
</evidence>
<evidence type="ECO:0000256" key="2">
    <source>
        <dbReference type="ARBA" id="ARBA00022729"/>
    </source>
</evidence>
<dbReference type="InterPro" id="IPR001623">
    <property type="entry name" value="DnaJ_domain"/>
</dbReference>
<dbReference type="SUPFAM" id="SSF46565">
    <property type="entry name" value="Chaperone J-domain"/>
    <property type="match status" value="1"/>
</dbReference>
<dbReference type="InterPro" id="IPR019734">
    <property type="entry name" value="TPR_rpt"/>
</dbReference>
<evidence type="ECO:0000256" key="8">
    <source>
        <dbReference type="SAM" id="MobiDB-lite"/>
    </source>
</evidence>
<dbReference type="SMR" id="A0A4P7NFF3"/>
<evidence type="ECO:0000256" key="9">
    <source>
        <dbReference type="SAM" id="SignalP"/>
    </source>
</evidence>
<dbReference type="CDD" id="cd06257">
    <property type="entry name" value="DnaJ"/>
    <property type="match status" value="1"/>
</dbReference>
<reference evidence="11 12" key="1">
    <citation type="journal article" date="2019" name="Mol. Biol. Evol.">
        <title>Blast fungal genomes show frequent chromosomal changes, gene gains and losses, and effector gene turnover.</title>
        <authorList>
            <person name="Gomez Luciano L.B."/>
            <person name="Jason Tsai I."/>
            <person name="Chuma I."/>
            <person name="Tosa Y."/>
            <person name="Chen Y.H."/>
            <person name="Li J.Y."/>
            <person name="Li M.Y."/>
            <person name="Jade Lu M.Y."/>
            <person name="Nakayashiki H."/>
            <person name="Li W.H."/>
        </authorList>
    </citation>
    <scope>NUCLEOTIDE SEQUENCE [LARGE SCALE GENOMIC DNA]</scope>
    <source>
        <strain evidence="11">MZ5-1-6</strain>
    </source>
</reference>
<comment type="subcellular location">
    <subcellularLocation>
        <location evidence="1">Endoplasmic reticulum lumen</location>
    </subcellularLocation>
</comment>
<dbReference type="PROSITE" id="PS50005">
    <property type="entry name" value="TPR"/>
    <property type="match status" value="1"/>
</dbReference>